<dbReference type="InterPro" id="IPR036570">
    <property type="entry name" value="HORMA_dom_sf"/>
</dbReference>
<accession>A0AAE0U3D2</accession>
<name>A0AAE0U3D2_9PEZI</name>
<keyword evidence="5" id="KW-1185">Reference proteome</keyword>
<comment type="similarity">
    <text evidence="1">Belongs to the MAD2 family.</text>
</comment>
<dbReference type="SUPFAM" id="SSF56019">
    <property type="entry name" value="The spindle assembly checkpoint protein mad2"/>
    <property type="match status" value="1"/>
</dbReference>
<dbReference type="InterPro" id="IPR003511">
    <property type="entry name" value="HORMA_dom"/>
</dbReference>
<feature type="region of interest" description="Disordered" evidence="2">
    <location>
        <begin position="101"/>
        <end position="134"/>
    </location>
</feature>
<feature type="compositionally biased region" description="Low complexity" evidence="2">
    <location>
        <begin position="102"/>
        <end position="115"/>
    </location>
</feature>
<proteinExistence type="inferred from homology"/>
<dbReference type="PANTHER" id="PTHR11842:SF10">
    <property type="entry name" value="MITOTIC SPINDLE ASSEMBLY CHECKPOINT PROTEIN MAD2B"/>
    <property type="match status" value="1"/>
</dbReference>
<dbReference type="GO" id="GO:0016035">
    <property type="term" value="C:zeta DNA polymerase complex"/>
    <property type="evidence" value="ECO:0007669"/>
    <property type="project" value="TreeGrafter"/>
</dbReference>
<dbReference type="PROSITE" id="PS50815">
    <property type="entry name" value="HORMA"/>
    <property type="match status" value="1"/>
</dbReference>
<dbReference type="EMBL" id="JAULSW010000002">
    <property type="protein sequence ID" value="KAK3389377.1"/>
    <property type="molecule type" value="Genomic_DNA"/>
</dbReference>
<evidence type="ECO:0000313" key="4">
    <source>
        <dbReference type="EMBL" id="KAK3389377.1"/>
    </source>
</evidence>
<evidence type="ECO:0000259" key="3">
    <source>
        <dbReference type="PROSITE" id="PS50815"/>
    </source>
</evidence>
<dbReference type="Proteomes" id="UP001285441">
    <property type="component" value="Unassembled WGS sequence"/>
</dbReference>
<dbReference type="InterPro" id="IPR045091">
    <property type="entry name" value="Mad2-like"/>
</dbReference>
<organism evidence="4 5">
    <name type="scientific">Podospora didyma</name>
    <dbReference type="NCBI Taxonomy" id="330526"/>
    <lineage>
        <taxon>Eukaryota</taxon>
        <taxon>Fungi</taxon>
        <taxon>Dikarya</taxon>
        <taxon>Ascomycota</taxon>
        <taxon>Pezizomycotina</taxon>
        <taxon>Sordariomycetes</taxon>
        <taxon>Sordariomycetidae</taxon>
        <taxon>Sordariales</taxon>
        <taxon>Podosporaceae</taxon>
        <taxon>Podospora</taxon>
    </lineage>
</organism>
<sequence>MPIIRSTTDPASSLPLDQAFTLLSSFNQFLTVAIHDILYRRRIYEATTFAATRAFNLPVHQSRHPNLCKWIRESVDAVAAQLAGGHVARVVLLIEAPPVSPLSPTSAKSAKSTKSTNDDDDDDNETSSPPSRAISVRERWMFDVSRFPAWPTPRNSSSTNATSNTAGAKAMRTYGKMLNREASSKTEENREAAERSTAINWADVDEQFRGALVRLAYATEKMDPLPAGCAFNIGVELRETGLAPIGHPQAWIPSQPKAAAHFTSSTTTRTRKYVEEGARARTTPVRSVEAGPLFFECWVEEAPPLSSLPIPDSQRTTQPT</sequence>
<protein>
    <submittedName>
        <fullName evidence="4">DNA-binding protein</fullName>
    </submittedName>
</protein>
<keyword evidence="4" id="KW-0238">DNA-binding</keyword>
<dbReference type="GO" id="GO:0003677">
    <property type="term" value="F:DNA binding"/>
    <property type="evidence" value="ECO:0007669"/>
    <property type="project" value="UniProtKB-KW"/>
</dbReference>
<evidence type="ECO:0000256" key="2">
    <source>
        <dbReference type="SAM" id="MobiDB-lite"/>
    </source>
</evidence>
<evidence type="ECO:0000256" key="1">
    <source>
        <dbReference type="ARBA" id="ARBA00010348"/>
    </source>
</evidence>
<reference evidence="4" key="2">
    <citation type="submission" date="2023-06" db="EMBL/GenBank/DDBJ databases">
        <authorList>
            <consortium name="Lawrence Berkeley National Laboratory"/>
            <person name="Haridas S."/>
            <person name="Hensen N."/>
            <person name="Bonometti L."/>
            <person name="Westerberg I."/>
            <person name="Brannstrom I.O."/>
            <person name="Guillou S."/>
            <person name="Cros-Aarteil S."/>
            <person name="Calhoun S."/>
            <person name="Kuo A."/>
            <person name="Mondo S."/>
            <person name="Pangilinan J."/>
            <person name="Riley R."/>
            <person name="LaButti K."/>
            <person name="Andreopoulos B."/>
            <person name="Lipzen A."/>
            <person name="Chen C."/>
            <person name="Yanf M."/>
            <person name="Daum C."/>
            <person name="Ng V."/>
            <person name="Clum A."/>
            <person name="Steindorff A."/>
            <person name="Ohm R."/>
            <person name="Martin F."/>
            <person name="Silar P."/>
            <person name="Natvig D."/>
            <person name="Lalanne C."/>
            <person name="Gautier V."/>
            <person name="Ament-velasquez S.L."/>
            <person name="Kruys A."/>
            <person name="Hutchinson M.I."/>
            <person name="Powell A.J."/>
            <person name="Barry K."/>
            <person name="Miller A.N."/>
            <person name="Grigoriev I.V."/>
            <person name="Debuchy R."/>
            <person name="Gladieux P."/>
            <person name="Thoren M.H."/>
            <person name="Johannesson H."/>
        </authorList>
    </citation>
    <scope>NUCLEOTIDE SEQUENCE</scope>
    <source>
        <strain evidence="4">CBS 232.78</strain>
    </source>
</reference>
<dbReference type="Gene3D" id="3.30.900.10">
    <property type="entry name" value="HORMA domain"/>
    <property type="match status" value="1"/>
</dbReference>
<evidence type="ECO:0000313" key="5">
    <source>
        <dbReference type="Proteomes" id="UP001285441"/>
    </source>
</evidence>
<dbReference type="PANTHER" id="PTHR11842">
    <property type="entry name" value="MITOTIC SPINDLE ASSEMBLY CHECKPOINT PROTEIN MAD2"/>
    <property type="match status" value="1"/>
</dbReference>
<dbReference type="AlphaFoldDB" id="A0AAE0U3D2"/>
<comment type="caution">
    <text evidence="4">The sequence shown here is derived from an EMBL/GenBank/DDBJ whole genome shotgun (WGS) entry which is preliminary data.</text>
</comment>
<feature type="domain" description="HORMA" evidence="3">
    <location>
        <begin position="20"/>
        <end position="299"/>
    </location>
</feature>
<gene>
    <name evidence="4" type="ORF">B0H63DRAFT_463529</name>
</gene>
<reference evidence="4" key="1">
    <citation type="journal article" date="2023" name="Mol. Phylogenet. Evol.">
        <title>Genome-scale phylogeny and comparative genomics of the fungal order Sordariales.</title>
        <authorList>
            <person name="Hensen N."/>
            <person name="Bonometti L."/>
            <person name="Westerberg I."/>
            <person name="Brannstrom I.O."/>
            <person name="Guillou S."/>
            <person name="Cros-Aarteil S."/>
            <person name="Calhoun S."/>
            <person name="Haridas S."/>
            <person name="Kuo A."/>
            <person name="Mondo S."/>
            <person name="Pangilinan J."/>
            <person name="Riley R."/>
            <person name="LaButti K."/>
            <person name="Andreopoulos B."/>
            <person name="Lipzen A."/>
            <person name="Chen C."/>
            <person name="Yan M."/>
            <person name="Daum C."/>
            <person name="Ng V."/>
            <person name="Clum A."/>
            <person name="Steindorff A."/>
            <person name="Ohm R.A."/>
            <person name="Martin F."/>
            <person name="Silar P."/>
            <person name="Natvig D.O."/>
            <person name="Lalanne C."/>
            <person name="Gautier V."/>
            <person name="Ament-Velasquez S.L."/>
            <person name="Kruys A."/>
            <person name="Hutchinson M.I."/>
            <person name="Powell A.J."/>
            <person name="Barry K."/>
            <person name="Miller A.N."/>
            <person name="Grigoriev I.V."/>
            <person name="Debuchy R."/>
            <person name="Gladieux P."/>
            <person name="Hiltunen Thoren M."/>
            <person name="Johannesson H."/>
        </authorList>
    </citation>
    <scope>NUCLEOTIDE SEQUENCE</scope>
    <source>
        <strain evidence="4">CBS 232.78</strain>
    </source>
</reference>